<keyword evidence="1" id="KW-0963">Cytoplasm</keyword>
<dbReference type="EMBL" id="JBHUOP010000010">
    <property type="protein sequence ID" value="MFD2841815.1"/>
    <property type="molecule type" value="Genomic_DNA"/>
</dbReference>
<dbReference type="InterPro" id="IPR024046">
    <property type="entry name" value="Flagellar_assmbl_FliW_dom_sf"/>
</dbReference>
<evidence type="ECO:0000313" key="4">
    <source>
        <dbReference type="EMBL" id="MFD2841815.1"/>
    </source>
</evidence>
<organism evidence="4 5">
    <name type="scientific">Populibacterium corticicola</name>
    <dbReference type="NCBI Taxonomy" id="1812826"/>
    <lineage>
        <taxon>Bacteria</taxon>
        <taxon>Bacillati</taxon>
        <taxon>Actinomycetota</taxon>
        <taxon>Actinomycetes</taxon>
        <taxon>Micrococcales</taxon>
        <taxon>Jonesiaceae</taxon>
        <taxon>Populibacterium</taxon>
    </lineage>
</organism>
<keyword evidence="3" id="KW-0810">Translation regulation</keyword>
<dbReference type="PANTHER" id="PTHR39190">
    <property type="entry name" value="FLAGELLAR ASSEMBLY FACTOR FLIW"/>
    <property type="match status" value="1"/>
</dbReference>
<evidence type="ECO:0000313" key="5">
    <source>
        <dbReference type="Proteomes" id="UP001597391"/>
    </source>
</evidence>
<keyword evidence="4" id="KW-0966">Cell projection</keyword>
<evidence type="ECO:0000256" key="2">
    <source>
        <dbReference type="ARBA" id="ARBA00022795"/>
    </source>
</evidence>
<dbReference type="RefSeq" id="WP_377468225.1">
    <property type="nucleotide sequence ID" value="NZ_JBHUOP010000010.1"/>
</dbReference>
<protein>
    <submittedName>
        <fullName evidence="4">Flagellar assembly protein FliW</fullName>
    </submittedName>
</protein>
<keyword evidence="4" id="KW-0282">Flagellum</keyword>
<dbReference type="Pfam" id="PF02623">
    <property type="entry name" value="FliW"/>
    <property type="match status" value="1"/>
</dbReference>
<dbReference type="Gene3D" id="2.30.290.10">
    <property type="entry name" value="BH3618-like"/>
    <property type="match status" value="1"/>
</dbReference>
<evidence type="ECO:0000256" key="3">
    <source>
        <dbReference type="ARBA" id="ARBA00022845"/>
    </source>
</evidence>
<proteinExistence type="predicted"/>
<gene>
    <name evidence="4" type="ORF">ACFSYH_14735</name>
</gene>
<dbReference type="InterPro" id="IPR003775">
    <property type="entry name" value="Flagellar_assembly_factor_FliW"/>
</dbReference>
<dbReference type="SUPFAM" id="SSF141457">
    <property type="entry name" value="BH3618-like"/>
    <property type="match status" value="1"/>
</dbReference>
<sequence length="133" mass="14161">MSAVLDMKRSDFNTSVTFVQPLVGFGGYSDFALEPLDESGVLFSLSAVHETGPHMFLLDPAPFFPQYVPVADASVADILGTDTPRVLVIVTPGSDASEHTANLLAPVLVNPETGAAMQAVLEDDSWPLRAPFN</sequence>
<keyword evidence="4" id="KW-0969">Cilium</keyword>
<name>A0ABW5XIH9_9MICO</name>
<keyword evidence="2" id="KW-1005">Bacterial flagellum biogenesis</keyword>
<evidence type="ECO:0000256" key="1">
    <source>
        <dbReference type="ARBA" id="ARBA00022490"/>
    </source>
</evidence>
<keyword evidence="5" id="KW-1185">Reference proteome</keyword>
<comment type="caution">
    <text evidence="4">The sequence shown here is derived from an EMBL/GenBank/DDBJ whole genome shotgun (WGS) entry which is preliminary data.</text>
</comment>
<dbReference type="Proteomes" id="UP001597391">
    <property type="component" value="Unassembled WGS sequence"/>
</dbReference>
<reference evidence="5" key="1">
    <citation type="journal article" date="2019" name="Int. J. Syst. Evol. Microbiol.">
        <title>The Global Catalogue of Microorganisms (GCM) 10K type strain sequencing project: providing services to taxonomists for standard genome sequencing and annotation.</title>
        <authorList>
            <consortium name="The Broad Institute Genomics Platform"/>
            <consortium name="The Broad Institute Genome Sequencing Center for Infectious Disease"/>
            <person name="Wu L."/>
            <person name="Ma J."/>
        </authorList>
    </citation>
    <scope>NUCLEOTIDE SEQUENCE [LARGE SCALE GENOMIC DNA]</scope>
    <source>
        <strain evidence="5">KCTC 33576</strain>
    </source>
</reference>
<accession>A0ABW5XIH9</accession>
<dbReference type="PANTHER" id="PTHR39190:SF1">
    <property type="entry name" value="FLAGELLAR ASSEMBLY FACTOR FLIW"/>
    <property type="match status" value="1"/>
</dbReference>